<dbReference type="Gene3D" id="3.40.390.30">
    <property type="entry name" value="Metalloproteases ('zincins'), catalytic domain"/>
    <property type="match status" value="1"/>
</dbReference>
<keyword evidence="5 7" id="KW-0378">Hydrolase</keyword>
<comment type="similarity">
    <text evidence="1 7">Belongs to the endoribonuclease YbeY family.</text>
</comment>
<dbReference type="SUPFAM" id="SSF55486">
    <property type="entry name" value="Metalloproteases ('zincins'), catalytic domain"/>
    <property type="match status" value="1"/>
</dbReference>
<dbReference type="GO" id="GO:0004222">
    <property type="term" value="F:metalloendopeptidase activity"/>
    <property type="evidence" value="ECO:0007669"/>
    <property type="project" value="InterPro"/>
</dbReference>
<feature type="binding site" evidence="7">
    <location>
        <position position="110"/>
    </location>
    <ligand>
        <name>Zn(2+)</name>
        <dbReference type="ChEBI" id="CHEBI:29105"/>
        <note>catalytic</note>
    </ligand>
</feature>
<proteinExistence type="inferred from homology"/>
<dbReference type="Pfam" id="PF02130">
    <property type="entry name" value="YbeY"/>
    <property type="match status" value="1"/>
</dbReference>
<keyword evidence="7" id="KW-0698">rRNA processing</keyword>
<keyword evidence="4 7" id="KW-0255">Endonuclease</keyword>
<dbReference type="EMBL" id="PFEN01000007">
    <property type="protein sequence ID" value="PJE69738.1"/>
    <property type="molecule type" value="Genomic_DNA"/>
</dbReference>
<dbReference type="GO" id="GO:0006364">
    <property type="term" value="P:rRNA processing"/>
    <property type="evidence" value="ECO:0007669"/>
    <property type="project" value="UniProtKB-UniRule"/>
</dbReference>
<comment type="caution">
    <text evidence="8">The sequence shown here is derived from an EMBL/GenBank/DDBJ whole genome shotgun (WGS) entry which is preliminary data.</text>
</comment>
<keyword evidence="7" id="KW-0690">Ribosome biogenesis</keyword>
<dbReference type="AlphaFoldDB" id="A0A2H9T218"/>
<gene>
    <name evidence="7 8" type="primary">ybeY</name>
    <name evidence="8" type="ORF">COU98_00365</name>
</gene>
<evidence type="ECO:0000256" key="1">
    <source>
        <dbReference type="ARBA" id="ARBA00010875"/>
    </source>
</evidence>
<keyword evidence="7" id="KW-0963">Cytoplasm</keyword>
<feature type="binding site" evidence="7">
    <location>
        <position position="114"/>
    </location>
    <ligand>
        <name>Zn(2+)</name>
        <dbReference type="ChEBI" id="CHEBI:29105"/>
        <note>catalytic</note>
    </ligand>
</feature>
<reference evidence="9" key="1">
    <citation type="submission" date="2017-09" db="EMBL/GenBank/DDBJ databases">
        <title>Depth-based differentiation of microbial function through sediment-hosted aquifers and enrichment of novel symbionts in the deep terrestrial subsurface.</title>
        <authorList>
            <person name="Probst A.J."/>
            <person name="Ladd B."/>
            <person name="Jarett J.K."/>
            <person name="Geller-Mcgrath D.E."/>
            <person name="Sieber C.M.K."/>
            <person name="Emerson J.B."/>
            <person name="Anantharaman K."/>
            <person name="Thomas B.C."/>
            <person name="Malmstrom R."/>
            <person name="Stieglmeier M."/>
            <person name="Klingl A."/>
            <person name="Woyke T."/>
            <person name="Ryan C.M."/>
            <person name="Banfield J.F."/>
        </authorList>
    </citation>
    <scope>NUCLEOTIDE SEQUENCE [LARGE SCALE GENOMIC DNA]</scope>
</reference>
<protein>
    <recommendedName>
        <fullName evidence="7">Endoribonuclease YbeY</fullName>
        <ecNumber evidence="7">3.1.-.-</ecNumber>
    </recommendedName>
</protein>
<evidence type="ECO:0000256" key="4">
    <source>
        <dbReference type="ARBA" id="ARBA00022759"/>
    </source>
</evidence>
<feature type="binding site" evidence="7">
    <location>
        <position position="120"/>
    </location>
    <ligand>
        <name>Zn(2+)</name>
        <dbReference type="ChEBI" id="CHEBI:29105"/>
        <note>catalytic</note>
    </ligand>
</feature>
<comment type="subcellular location">
    <subcellularLocation>
        <location evidence="7">Cytoplasm</location>
    </subcellularLocation>
</comment>
<keyword evidence="2 7" id="KW-0540">Nuclease</keyword>
<comment type="function">
    <text evidence="7">Single strand-specific metallo-endoribonuclease involved in late-stage 70S ribosome quality control and in maturation of the 3' terminus of the 16S rRNA.</text>
</comment>
<evidence type="ECO:0000256" key="7">
    <source>
        <dbReference type="HAMAP-Rule" id="MF_00009"/>
    </source>
</evidence>
<comment type="cofactor">
    <cofactor evidence="7">
        <name>Zn(2+)</name>
        <dbReference type="ChEBI" id="CHEBI:29105"/>
    </cofactor>
    <text evidence="7">Binds 1 zinc ion.</text>
</comment>
<organism evidence="8 9">
    <name type="scientific">Candidatus Staskawiczbacteria bacterium CG10_big_fil_rev_8_21_14_0_10_38_10</name>
    <dbReference type="NCBI Taxonomy" id="1974891"/>
    <lineage>
        <taxon>Bacteria</taxon>
        <taxon>Candidatus Staskawicziibacteriota</taxon>
    </lineage>
</organism>
<dbReference type="GO" id="GO:0008270">
    <property type="term" value="F:zinc ion binding"/>
    <property type="evidence" value="ECO:0007669"/>
    <property type="project" value="UniProtKB-UniRule"/>
</dbReference>
<keyword evidence="3 7" id="KW-0479">Metal-binding</keyword>
<name>A0A2H9T218_9BACT</name>
<dbReference type="GO" id="GO:0005737">
    <property type="term" value="C:cytoplasm"/>
    <property type="evidence" value="ECO:0007669"/>
    <property type="project" value="UniProtKB-SubCell"/>
</dbReference>
<sequence length="146" mass="17279">MIEVKNFTKKPFAKKFLIRVAKTVLKGENREKQSLSIVFTGENRIKKLNKKYRKENKTTDVLSFGESPKFKTQNLKDTLGEIIICPQKVEKNSRKYKTAFKEELVLVLIHGILHLLGYDHEKTEREKNKTERKQHNYFLKIFPKLN</sequence>
<dbReference type="PANTHER" id="PTHR46986">
    <property type="entry name" value="ENDORIBONUCLEASE YBEY, CHLOROPLASTIC"/>
    <property type="match status" value="1"/>
</dbReference>
<dbReference type="NCBIfam" id="TIGR00043">
    <property type="entry name" value="rRNA maturation RNase YbeY"/>
    <property type="match status" value="1"/>
</dbReference>
<dbReference type="InterPro" id="IPR020549">
    <property type="entry name" value="YbeY_CS"/>
</dbReference>
<dbReference type="EC" id="3.1.-.-" evidence="7"/>
<dbReference type="PANTHER" id="PTHR46986:SF1">
    <property type="entry name" value="ENDORIBONUCLEASE YBEY, CHLOROPLASTIC"/>
    <property type="match status" value="1"/>
</dbReference>
<dbReference type="PROSITE" id="PS01306">
    <property type="entry name" value="UPF0054"/>
    <property type="match status" value="1"/>
</dbReference>
<dbReference type="InterPro" id="IPR023091">
    <property type="entry name" value="MetalPrtase_cat_dom_sf_prd"/>
</dbReference>
<dbReference type="GO" id="GO:0004521">
    <property type="term" value="F:RNA endonuclease activity"/>
    <property type="evidence" value="ECO:0007669"/>
    <property type="project" value="UniProtKB-UniRule"/>
</dbReference>
<dbReference type="Proteomes" id="UP000236946">
    <property type="component" value="Unassembled WGS sequence"/>
</dbReference>
<evidence type="ECO:0000313" key="9">
    <source>
        <dbReference type="Proteomes" id="UP000236946"/>
    </source>
</evidence>
<evidence type="ECO:0000256" key="5">
    <source>
        <dbReference type="ARBA" id="ARBA00022801"/>
    </source>
</evidence>
<dbReference type="HAMAP" id="MF_00009">
    <property type="entry name" value="Endoribonucl_YbeY"/>
    <property type="match status" value="1"/>
</dbReference>
<evidence type="ECO:0000313" key="8">
    <source>
        <dbReference type="EMBL" id="PJE69738.1"/>
    </source>
</evidence>
<evidence type="ECO:0000256" key="6">
    <source>
        <dbReference type="ARBA" id="ARBA00022833"/>
    </source>
</evidence>
<evidence type="ECO:0000256" key="3">
    <source>
        <dbReference type="ARBA" id="ARBA00022723"/>
    </source>
</evidence>
<accession>A0A2H9T218</accession>
<dbReference type="InterPro" id="IPR002036">
    <property type="entry name" value="YbeY"/>
</dbReference>
<evidence type="ECO:0000256" key="2">
    <source>
        <dbReference type="ARBA" id="ARBA00022722"/>
    </source>
</evidence>
<keyword evidence="6 7" id="KW-0862">Zinc</keyword>